<reference evidence="1" key="1">
    <citation type="submission" date="2014-09" db="EMBL/GenBank/DDBJ databases">
        <authorList>
            <person name="Magalhaes I.L.F."/>
            <person name="Oliveira U."/>
            <person name="Santos F.R."/>
            <person name="Vidigal T.H.D.A."/>
            <person name="Brescovit A.D."/>
            <person name="Santos A.J."/>
        </authorList>
    </citation>
    <scope>NUCLEOTIDE SEQUENCE</scope>
    <source>
        <tissue evidence="1">Shoot tissue taken approximately 20 cm above the soil surface</tissue>
    </source>
</reference>
<dbReference type="AlphaFoldDB" id="A0A0A9B1F3"/>
<sequence>MYICIYIFLLYKRFSVYLSSPVHVYI</sequence>
<dbReference type="EMBL" id="GBRH01244778">
    <property type="protein sequence ID" value="JAD53117.1"/>
    <property type="molecule type" value="Transcribed_RNA"/>
</dbReference>
<reference evidence="1" key="2">
    <citation type="journal article" date="2015" name="Data Brief">
        <title>Shoot transcriptome of the giant reed, Arundo donax.</title>
        <authorList>
            <person name="Barrero R.A."/>
            <person name="Guerrero F.D."/>
            <person name="Moolhuijzen P."/>
            <person name="Goolsby J.A."/>
            <person name="Tidwell J."/>
            <person name="Bellgard S.E."/>
            <person name="Bellgard M.I."/>
        </authorList>
    </citation>
    <scope>NUCLEOTIDE SEQUENCE</scope>
    <source>
        <tissue evidence="1">Shoot tissue taken approximately 20 cm above the soil surface</tissue>
    </source>
</reference>
<protein>
    <submittedName>
        <fullName evidence="1">Uncharacterized protein</fullName>
    </submittedName>
</protein>
<name>A0A0A9B1F3_ARUDO</name>
<evidence type="ECO:0000313" key="1">
    <source>
        <dbReference type="EMBL" id="JAD53117.1"/>
    </source>
</evidence>
<proteinExistence type="predicted"/>
<accession>A0A0A9B1F3</accession>
<organism evidence="1">
    <name type="scientific">Arundo donax</name>
    <name type="common">Giant reed</name>
    <name type="synonym">Donax arundinaceus</name>
    <dbReference type="NCBI Taxonomy" id="35708"/>
    <lineage>
        <taxon>Eukaryota</taxon>
        <taxon>Viridiplantae</taxon>
        <taxon>Streptophyta</taxon>
        <taxon>Embryophyta</taxon>
        <taxon>Tracheophyta</taxon>
        <taxon>Spermatophyta</taxon>
        <taxon>Magnoliopsida</taxon>
        <taxon>Liliopsida</taxon>
        <taxon>Poales</taxon>
        <taxon>Poaceae</taxon>
        <taxon>PACMAD clade</taxon>
        <taxon>Arundinoideae</taxon>
        <taxon>Arundineae</taxon>
        <taxon>Arundo</taxon>
    </lineage>
</organism>